<organism evidence="7 8">
    <name type="scientific">Rufibacter immobilis</name>
    <dbReference type="NCBI Taxonomy" id="1348778"/>
    <lineage>
        <taxon>Bacteria</taxon>
        <taxon>Pseudomonadati</taxon>
        <taxon>Bacteroidota</taxon>
        <taxon>Cytophagia</taxon>
        <taxon>Cytophagales</taxon>
        <taxon>Hymenobacteraceae</taxon>
        <taxon>Rufibacter</taxon>
    </lineage>
</organism>
<evidence type="ECO:0000313" key="8">
    <source>
        <dbReference type="Proteomes" id="UP000271010"/>
    </source>
</evidence>
<evidence type="ECO:0000256" key="3">
    <source>
        <dbReference type="ARBA" id="ARBA00022801"/>
    </source>
</evidence>
<dbReference type="EMBL" id="RJJE01000001">
    <property type="protein sequence ID" value="RNI32904.1"/>
    <property type="molecule type" value="Genomic_DNA"/>
</dbReference>
<dbReference type="GO" id="GO:0046872">
    <property type="term" value="F:metal ion binding"/>
    <property type="evidence" value="ECO:0007669"/>
    <property type="project" value="UniProtKB-KW"/>
</dbReference>
<evidence type="ECO:0000256" key="5">
    <source>
        <dbReference type="ARBA" id="ARBA00023285"/>
    </source>
</evidence>
<dbReference type="InterPro" id="IPR001261">
    <property type="entry name" value="ArgE/DapE_CS"/>
</dbReference>
<comment type="caution">
    <text evidence="7">The sequence shown here is derived from an EMBL/GenBank/DDBJ whole genome shotgun (WGS) entry which is preliminary data.</text>
</comment>
<dbReference type="Pfam" id="PF07687">
    <property type="entry name" value="M20_dimer"/>
    <property type="match status" value="1"/>
</dbReference>
<dbReference type="InterPro" id="IPR050072">
    <property type="entry name" value="Peptidase_M20A"/>
</dbReference>
<dbReference type="PANTHER" id="PTHR43808:SF31">
    <property type="entry name" value="N-ACETYL-L-CITRULLINE DEACETYLASE"/>
    <property type="match status" value="1"/>
</dbReference>
<sequence length="354" mass="39195">MNNTLYQDALALLQQLISIQSFSREEAGTAKAIAQFLQVRGVEIHRQQNNVWAFNKHYNPALPTVLLNSHHDTVKPHPSWTFDPFTPTVQDGKLIGLGSNDAGGCLVSLIATFLHFYERQDLTYNLVLAATAEEEISGRNGIELVYPELGPVEFAIVGEPTQMHLAVAEKGLIVLDCIAHGQGGHAAREEGVNAIYEALPDIEWFRTFRFQKESSFLGPIKMSVTVIQAGTQHNVVPDQCKFTVDVRMTDAYQPEEVLTIIREHVKSEVTPRSTRLRPSSIDQNHPIVQSGIKLGRELYGSPTTSDQALLSIPSLKIGPGDSARSHTADEYIYLSELEEGIQLYIELLTPVITA</sequence>
<dbReference type="GO" id="GO:0008777">
    <property type="term" value="F:acetylornithine deacetylase activity"/>
    <property type="evidence" value="ECO:0007669"/>
    <property type="project" value="TreeGrafter"/>
</dbReference>
<proteinExistence type="predicted"/>
<keyword evidence="2" id="KW-0479">Metal-binding</keyword>
<gene>
    <name evidence="7" type="ORF">EFA69_00320</name>
</gene>
<protein>
    <submittedName>
        <fullName evidence="7">M20/M25/M40 family metallo-hydrolase</fullName>
    </submittedName>
</protein>
<dbReference type="Pfam" id="PF01546">
    <property type="entry name" value="Peptidase_M20"/>
    <property type="match status" value="1"/>
</dbReference>
<dbReference type="RefSeq" id="WP_123131103.1">
    <property type="nucleotide sequence ID" value="NZ_RJJE01000001.1"/>
</dbReference>
<keyword evidence="3 7" id="KW-0378">Hydrolase</keyword>
<dbReference type="PROSITE" id="PS00758">
    <property type="entry name" value="ARGE_DAPE_CPG2_1"/>
    <property type="match status" value="1"/>
</dbReference>
<dbReference type="SUPFAM" id="SSF53187">
    <property type="entry name" value="Zn-dependent exopeptidases"/>
    <property type="match status" value="1"/>
</dbReference>
<name>A0A3M9N518_9BACT</name>
<evidence type="ECO:0000313" key="7">
    <source>
        <dbReference type="EMBL" id="RNI32904.1"/>
    </source>
</evidence>
<keyword evidence="8" id="KW-1185">Reference proteome</keyword>
<keyword evidence="5" id="KW-0170">Cobalt</keyword>
<keyword evidence="4" id="KW-0862">Zinc</keyword>
<dbReference type="OrthoDB" id="9792335at2"/>
<dbReference type="InterPro" id="IPR002933">
    <property type="entry name" value="Peptidase_M20"/>
</dbReference>
<evidence type="ECO:0000256" key="1">
    <source>
        <dbReference type="ARBA" id="ARBA00001947"/>
    </source>
</evidence>
<dbReference type="CDD" id="cd05651">
    <property type="entry name" value="M20_ArgE_DapE-like"/>
    <property type="match status" value="1"/>
</dbReference>
<dbReference type="InterPro" id="IPR011650">
    <property type="entry name" value="Peptidase_M20_dimer"/>
</dbReference>
<dbReference type="Proteomes" id="UP000271010">
    <property type="component" value="Unassembled WGS sequence"/>
</dbReference>
<evidence type="ECO:0000256" key="2">
    <source>
        <dbReference type="ARBA" id="ARBA00022723"/>
    </source>
</evidence>
<dbReference type="PANTHER" id="PTHR43808">
    <property type="entry name" value="ACETYLORNITHINE DEACETYLASE"/>
    <property type="match status" value="1"/>
</dbReference>
<dbReference type="Gene3D" id="3.40.630.10">
    <property type="entry name" value="Zn peptidases"/>
    <property type="match status" value="1"/>
</dbReference>
<dbReference type="GO" id="GO:0006526">
    <property type="term" value="P:L-arginine biosynthetic process"/>
    <property type="evidence" value="ECO:0007669"/>
    <property type="project" value="TreeGrafter"/>
</dbReference>
<feature type="domain" description="Peptidase M20 dimerisation" evidence="6">
    <location>
        <begin position="167"/>
        <end position="268"/>
    </location>
</feature>
<evidence type="ECO:0000259" key="6">
    <source>
        <dbReference type="Pfam" id="PF07687"/>
    </source>
</evidence>
<comment type="cofactor">
    <cofactor evidence="1">
        <name>Zn(2+)</name>
        <dbReference type="ChEBI" id="CHEBI:29105"/>
    </cofactor>
</comment>
<evidence type="ECO:0000256" key="4">
    <source>
        <dbReference type="ARBA" id="ARBA00022833"/>
    </source>
</evidence>
<dbReference type="SUPFAM" id="SSF55031">
    <property type="entry name" value="Bacterial exopeptidase dimerisation domain"/>
    <property type="match status" value="1"/>
</dbReference>
<accession>A0A3M9N518</accession>
<dbReference type="AlphaFoldDB" id="A0A3M9N518"/>
<dbReference type="Gene3D" id="3.30.70.360">
    <property type="match status" value="1"/>
</dbReference>
<reference evidence="7 8" key="1">
    <citation type="submission" date="2018-11" db="EMBL/GenBank/DDBJ databases">
        <title>Rufibacter latericius sp. nov., isolated from water in Baiyang Lake.</title>
        <authorList>
            <person name="Yang Y."/>
        </authorList>
    </citation>
    <scope>NUCLEOTIDE SEQUENCE [LARGE SCALE GENOMIC DNA]</scope>
    <source>
        <strain evidence="7 8">MCC P1</strain>
    </source>
</reference>
<dbReference type="InterPro" id="IPR036264">
    <property type="entry name" value="Bact_exopeptidase_dim_dom"/>
</dbReference>